<dbReference type="Gene3D" id="1.10.510.10">
    <property type="entry name" value="Transferase(Phosphotransferase) domain 1"/>
    <property type="match status" value="1"/>
</dbReference>
<keyword evidence="4 7" id="KW-0547">Nucleotide-binding</keyword>
<dbReference type="PROSITE" id="PS00108">
    <property type="entry name" value="PROTEIN_KINASE_ST"/>
    <property type="match status" value="1"/>
</dbReference>
<dbReference type="Pfam" id="PF00069">
    <property type="entry name" value="Pkinase"/>
    <property type="match status" value="1"/>
</dbReference>
<feature type="region of interest" description="Disordered" evidence="8">
    <location>
        <begin position="280"/>
        <end position="306"/>
    </location>
</feature>
<dbReference type="Gene3D" id="3.30.200.20">
    <property type="entry name" value="Phosphorylase Kinase, domain 1"/>
    <property type="match status" value="1"/>
</dbReference>
<keyword evidence="2" id="KW-0723">Serine/threonine-protein kinase</keyword>
<gene>
    <name evidence="10" type="ORF">GCM10009863_34610</name>
</gene>
<keyword evidence="11" id="KW-1185">Reference proteome</keyword>
<evidence type="ECO:0000256" key="7">
    <source>
        <dbReference type="PROSITE-ProRule" id="PRU10141"/>
    </source>
</evidence>
<evidence type="ECO:0000259" key="9">
    <source>
        <dbReference type="PROSITE" id="PS50011"/>
    </source>
</evidence>
<evidence type="ECO:0000256" key="2">
    <source>
        <dbReference type="ARBA" id="ARBA00022527"/>
    </source>
</evidence>
<name>A0ABN3Q7L6_9ACTN</name>
<proteinExistence type="predicted"/>
<dbReference type="Proteomes" id="UP001501447">
    <property type="component" value="Unassembled WGS sequence"/>
</dbReference>
<keyword evidence="5" id="KW-0418">Kinase</keyword>
<feature type="compositionally biased region" description="Basic and acidic residues" evidence="8">
    <location>
        <begin position="399"/>
        <end position="416"/>
    </location>
</feature>
<evidence type="ECO:0000313" key="11">
    <source>
        <dbReference type="Proteomes" id="UP001501447"/>
    </source>
</evidence>
<feature type="compositionally biased region" description="Low complexity" evidence="8">
    <location>
        <begin position="554"/>
        <end position="580"/>
    </location>
</feature>
<keyword evidence="3" id="KW-0808">Transferase</keyword>
<reference evidence="10 11" key="1">
    <citation type="journal article" date="2019" name="Int. J. Syst. Evol. Microbiol.">
        <title>The Global Catalogue of Microorganisms (GCM) 10K type strain sequencing project: providing services to taxonomists for standard genome sequencing and annotation.</title>
        <authorList>
            <consortium name="The Broad Institute Genomics Platform"/>
            <consortium name="The Broad Institute Genome Sequencing Center for Infectious Disease"/>
            <person name="Wu L."/>
            <person name="Ma J."/>
        </authorList>
    </citation>
    <scope>NUCLEOTIDE SEQUENCE [LARGE SCALE GENOMIC DNA]</scope>
    <source>
        <strain evidence="10 11">JCM 16373</strain>
    </source>
</reference>
<keyword evidence="6 7" id="KW-0067">ATP-binding</keyword>
<dbReference type="PANTHER" id="PTHR43289:SF6">
    <property type="entry name" value="SERINE_THREONINE-PROTEIN KINASE NEKL-3"/>
    <property type="match status" value="1"/>
</dbReference>
<evidence type="ECO:0000256" key="1">
    <source>
        <dbReference type="ARBA" id="ARBA00012513"/>
    </source>
</evidence>
<evidence type="ECO:0000256" key="8">
    <source>
        <dbReference type="SAM" id="MobiDB-lite"/>
    </source>
</evidence>
<dbReference type="PANTHER" id="PTHR43289">
    <property type="entry name" value="MITOGEN-ACTIVATED PROTEIN KINASE KINASE KINASE 20-RELATED"/>
    <property type="match status" value="1"/>
</dbReference>
<feature type="region of interest" description="Disordered" evidence="8">
    <location>
        <begin position="398"/>
        <end position="469"/>
    </location>
</feature>
<evidence type="ECO:0000256" key="6">
    <source>
        <dbReference type="ARBA" id="ARBA00022840"/>
    </source>
</evidence>
<dbReference type="SUPFAM" id="SSF56112">
    <property type="entry name" value="Protein kinase-like (PK-like)"/>
    <property type="match status" value="1"/>
</dbReference>
<dbReference type="EMBL" id="BAAARJ010000010">
    <property type="protein sequence ID" value="GAA2617736.1"/>
    <property type="molecule type" value="Genomic_DNA"/>
</dbReference>
<dbReference type="InterPro" id="IPR008271">
    <property type="entry name" value="Ser/Thr_kinase_AS"/>
</dbReference>
<dbReference type="EC" id="2.7.11.1" evidence="1"/>
<evidence type="ECO:0000256" key="4">
    <source>
        <dbReference type="ARBA" id="ARBA00022741"/>
    </source>
</evidence>
<evidence type="ECO:0000313" key="10">
    <source>
        <dbReference type="EMBL" id="GAA2617736.1"/>
    </source>
</evidence>
<evidence type="ECO:0000256" key="3">
    <source>
        <dbReference type="ARBA" id="ARBA00022679"/>
    </source>
</evidence>
<dbReference type="InterPro" id="IPR000719">
    <property type="entry name" value="Prot_kinase_dom"/>
</dbReference>
<accession>A0ABN3Q7L6</accession>
<dbReference type="PROSITE" id="PS00107">
    <property type="entry name" value="PROTEIN_KINASE_ATP"/>
    <property type="match status" value="1"/>
</dbReference>
<feature type="compositionally biased region" description="Low complexity" evidence="8">
    <location>
        <begin position="434"/>
        <end position="444"/>
    </location>
</feature>
<feature type="binding site" evidence="7">
    <location>
        <position position="48"/>
    </location>
    <ligand>
        <name>ATP</name>
        <dbReference type="ChEBI" id="CHEBI:30616"/>
    </ligand>
</feature>
<dbReference type="CDD" id="cd14014">
    <property type="entry name" value="STKc_PknB_like"/>
    <property type="match status" value="1"/>
</dbReference>
<dbReference type="SMART" id="SM00220">
    <property type="entry name" value="S_TKc"/>
    <property type="match status" value="1"/>
</dbReference>
<protein>
    <recommendedName>
        <fullName evidence="1">non-specific serine/threonine protein kinase</fullName>
        <ecNumber evidence="1">2.7.11.1</ecNumber>
    </recommendedName>
</protein>
<organism evidence="10 11">
    <name type="scientific">Streptomyces axinellae</name>
    <dbReference type="NCBI Taxonomy" id="552788"/>
    <lineage>
        <taxon>Bacteria</taxon>
        <taxon>Bacillati</taxon>
        <taxon>Actinomycetota</taxon>
        <taxon>Actinomycetes</taxon>
        <taxon>Kitasatosporales</taxon>
        <taxon>Streptomycetaceae</taxon>
        <taxon>Streptomyces</taxon>
    </lineage>
</organism>
<dbReference type="InterPro" id="IPR017441">
    <property type="entry name" value="Protein_kinase_ATP_BS"/>
</dbReference>
<feature type="region of interest" description="Disordered" evidence="8">
    <location>
        <begin position="549"/>
        <end position="584"/>
    </location>
</feature>
<dbReference type="InterPro" id="IPR011009">
    <property type="entry name" value="Kinase-like_dom_sf"/>
</dbReference>
<dbReference type="PROSITE" id="PS50011">
    <property type="entry name" value="PROTEIN_KINASE_DOM"/>
    <property type="match status" value="1"/>
</dbReference>
<comment type="caution">
    <text evidence="10">The sequence shown here is derived from an EMBL/GenBank/DDBJ whole genome shotgun (WGS) entry which is preliminary data.</text>
</comment>
<evidence type="ECO:0000256" key="5">
    <source>
        <dbReference type="ARBA" id="ARBA00022777"/>
    </source>
</evidence>
<sequence length="611" mass="63366">MAGGTQDSAQPGDMIEGRWRLVSVLGQGGMGRVWKAHDARLDTHVALKELWLPSGLTPQEHEERLRRAEFEALSAARLRDHPRIVTVHDVVVADGRPWIVMQLVTGGTLHERLARGPLPPWAARRLAAALLDALEAAHRQDIVHRDVKPANVMVTGDRRILLTDFGIAASGTEPGAAGDATAAGAVLGSAPYLAPERVQGHRATPASDLFALGATLFEAVEGASPFARETPAASLHAAAYEDPPPPRRAGALTPLITALLAKDPKARPTVAAARSLLPPEAVVTDSEGPDLDGAEDGTGRRETPSGTRLLTSVHFPAPTVVTTATVEIRNKGSVAVRVLIAGQDRGTVDAGVTGTFRASAGVHSIQTRSRGEASDPRTFRLKPGATLRLVARRLGGKPVLEDARAAKKRKEKEQQARGKQPGGRRPAPAPKSPAKPSGSAPAKKTLSTPGAGPAKKPADTPVGGNSSSSEGGCALVVVGALLLGLLLYTQNAGFSSALSQYLNDPAAKADVGDCLLYGSWEKDNKPWREWVEVPCWSAAATHKVTGRLYGPARTDTGAGSTGSTGTTSSGSSSGTSSGTGLDSPASQGCALTAQRIVLSSVTLCATPEADG</sequence>
<feature type="compositionally biased region" description="Low complexity" evidence="8">
    <location>
        <begin position="417"/>
        <end position="426"/>
    </location>
</feature>
<feature type="domain" description="Protein kinase" evidence="9">
    <location>
        <begin position="19"/>
        <end position="283"/>
    </location>
</feature>